<protein>
    <recommendedName>
        <fullName evidence="9">Glutathione synthetase</fullName>
        <shortName evidence="9">GSH-S</shortName>
        <ecNumber evidence="9">6.3.2.3</ecNumber>
    </recommendedName>
</protein>
<comment type="similarity">
    <text evidence="2 9">Belongs to the eukaryotic GSH synthase family.</text>
</comment>
<organism evidence="11 12">
    <name type="scientific">Coccomyxa viridis</name>
    <dbReference type="NCBI Taxonomy" id="1274662"/>
    <lineage>
        <taxon>Eukaryota</taxon>
        <taxon>Viridiplantae</taxon>
        <taxon>Chlorophyta</taxon>
        <taxon>core chlorophytes</taxon>
        <taxon>Trebouxiophyceae</taxon>
        <taxon>Trebouxiophyceae incertae sedis</taxon>
        <taxon>Coccomyxaceae</taxon>
        <taxon>Coccomyxa</taxon>
    </lineage>
</organism>
<dbReference type="PIRSF" id="PIRSF001558">
    <property type="entry name" value="GSHase"/>
    <property type="match status" value="1"/>
</dbReference>
<evidence type="ECO:0000259" key="10">
    <source>
        <dbReference type="Pfam" id="PF03199"/>
    </source>
</evidence>
<keyword evidence="6 9" id="KW-0547">Nucleotide-binding</keyword>
<reference evidence="11 12" key="1">
    <citation type="submission" date="2024-06" db="EMBL/GenBank/DDBJ databases">
        <authorList>
            <person name="Kraege A."/>
            <person name="Thomma B."/>
        </authorList>
    </citation>
    <scope>NUCLEOTIDE SEQUENCE [LARGE SCALE GENOMIC DNA]</scope>
</reference>
<dbReference type="InterPro" id="IPR037013">
    <property type="entry name" value="GSH-S_sub-bd_sf"/>
</dbReference>
<evidence type="ECO:0000313" key="12">
    <source>
        <dbReference type="Proteomes" id="UP001497392"/>
    </source>
</evidence>
<feature type="domain" description="Glutathione synthase substrate-binding" evidence="10">
    <location>
        <begin position="176"/>
        <end position="275"/>
    </location>
</feature>
<comment type="cofactor">
    <cofactor evidence="9">
        <name>Mg(2+)</name>
        <dbReference type="ChEBI" id="CHEBI:18420"/>
    </cofactor>
    <text evidence="9">Binds 1 Mg(2+) ion per subunit.</text>
</comment>
<evidence type="ECO:0000256" key="4">
    <source>
        <dbReference type="ARBA" id="ARBA00022684"/>
    </source>
</evidence>
<evidence type="ECO:0000256" key="2">
    <source>
        <dbReference type="ARBA" id="ARBA00010385"/>
    </source>
</evidence>
<dbReference type="Gene3D" id="1.10.1080.10">
    <property type="entry name" value="Glutathione Synthetase, Chain A, domain 3"/>
    <property type="match status" value="1"/>
</dbReference>
<comment type="pathway">
    <text evidence="1 9">Sulfur metabolism; glutathione biosynthesis; glutathione from L-cysteine and L-glutamate: step 2/2.</text>
</comment>
<keyword evidence="8 9" id="KW-0460">Magnesium</keyword>
<keyword evidence="12" id="KW-1185">Reference proteome</keyword>
<dbReference type="Gene3D" id="3.30.470.20">
    <property type="entry name" value="ATP-grasp fold, B domain"/>
    <property type="match status" value="1"/>
</dbReference>
<sequence>MQLVGLGDDGRPRAAVHAPISVLPVPFPRDSFEKAKKAMQIFNTLIDRVSRDGAYLRSTLRAAAEFDEFTARLLQVFDATEDCRQQRFGEQVVLAINRSDYMLDEPSSTLLQVELNTIASSFGCLSTQVCKMHRYIVERAGQPNLDVSNLPANDVTSQIADAIGSAVHAYGCDGAAVLFIVQPDEKNSYDQQWLQYAIWEQHKVRTVRRTLAQIAEQGSLDSSGNLSIDGQRIAVCYYRAGYAPTDYPSEAEWDAREMMERSTAAQCPSVGYQLAGAKKVQQDLAGSHIVEKFVDSADEATLIRACFAGLWSLDNKRDPGTQEVLNQASTRPEDFVLKPQREGGGNNLYGEALQQRIADPKGLAAYILMQRIRPPINRSMLLRNGEILEVDTLSELGIYGTFVRQGDRVILNEEAGHLIRTKAATSDEGGVAAGFAVLDSPYLTE</sequence>
<evidence type="ECO:0000256" key="7">
    <source>
        <dbReference type="ARBA" id="ARBA00022840"/>
    </source>
</evidence>
<dbReference type="SUPFAM" id="SSF56059">
    <property type="entry name" value="Glutathione synthetase ATP-binding domain-like"/>
    <property type="match status" value="1"/>
</dbReference>
<dbReference type="Pfam" id="PF03917">
    <property type="entry name" value="GSH_synth_ATP"/>
    <property type="match status" value="1"/>
</dbReference>
<dbReference type="InterPro" id="IPR016185">
    <property type="entry name" value="PreATP-grasp_dom_sf"/>
</dbReference>
<keyword evidence="7 9" id="KW-0067">ATP-binding</keyword>
<evidence type="ECO:0000256" key="5">
    <source>
        <dbReference type="ARBA" id="ARBA00022723"/>
    </source>
</evidence>
<evidence type="ECO:0000256" key="3">
    <source>
        <dbReference type="ARBA" id="ARBA00022598"/>
    </source>
</evidence>
<keyword evidence="4 9" id="KW-0317">Glutathione biosynthesis</keyword>
<comment type="catalytic activity">
    <reaction evidence="9">
        <text>gamma-L-glutamyl-L-cysteine + glycine + ATP = glutathione + ADP + phosphate + H(+)</text>
        <dbReference type="Rhea" id="RHEA:13557"/>
        <dbReference type="ChEBI" id="CHEBI:15378"/>
        <dbReference type="ChEBI" id="CHEBI:30616"/>
        <dbReference type="ChEBI" id="CHEBI:43474"/>
        <dbReference type="ChEBI" id="CHEBI:57305"/>
        <dbReference type="ChEBI" id="CHEBI:57925"/>
        <dbReference type="ChEBI" id="CHEBI:58173"/>
        <dbReference type="ChEBI" id="CHEBI:456216"/>
        <dbReference type="EC" id="6.3.2.3"/>
    </reaction>
</comment>
<accession>A0ABP1FX92</accession>
<dbReference type="InterPro" id="IPR014709">
    <property type="entry name" value="Glutathione_synthase_C_euk"/>
</dbReference>
<dbReference type="Pfam" id="PF03199">
    <property type="entry name" value="GSH_synthase"/>
    <property type="match status" value="1"/>
</dbReference>
<evidence type="ECO:0000256" key="1">
    <source>
        <dbReference type="ARBA" id="ARBA00004965"/>
    </source>
</evidence>
<keyword evidence="3 9" id="KW-0436">Ligase</keyword>
<dbReference type="Proteomes" id="UP001497392">
    <property type="component" value="Unassembled WGS sequence"/>
</dbReference>
<dbReference type="Gene3D" id="3.30.1490.50">
    <property type="match status" value="1"/>
</dbReference>
<dbReference type="PANTHER" id="PTHR11130">
    <property type="entry name" value="GLUTATHIONE SYNTHETASE"/>
    <property type="match status" value="1"/>
</dbReference>
<name>A0ABP1FX92_9CHLO</name>
<gene>
    <name evidence="11" type="primary">g6247</name>
    <name evidence="11" type="ORF">VP750_LOCUS5353</name>
</gene>
<dbReference type="Gene3D" id="3.30.1490.80">
    <property type="match status" value="1"/>
</dbReference>
<comment type="caution">
    <text evidence="11">The sequence shown here is derived from an EMBL/GenBank/DDBJ whole genome shotgun (WGS) entry which is preliminary data.</text>
</comment>
<dbReference type="PANTHER" id="PTHR11130:SF0">
    <property type="entry name" value="GLUTATHIONE SYNTHETASE"/>
    <property type="match status" value="1"/>
</dbReference>
<dbReference type="NCBIfam" id="TIGR01986">
    <property type="entry name" value="glut_syn_euk"/>
    <property type="match status" value="1"/>
</dbReference>
<dbReference type="InterPro" id="IPR005615">
    <property type="entry name" value="Glutathione_synthase"/>
</dbReference>
<dbReference type="InterPro" id="IPR014042">
    <property type="entry name" value="Glutathione_synthase_a-hlx"/>
</dbReference>
<dbReference type="EC" id="6.3.2.3" evidence="9"/>
<evidence type="ECO:0000256" key="9">
    <source>
        <dbReference type="PIRNR" id="PIRNR001558"/>
    </source>
</evidence>
<evidence type="ECO:0000256" key="8">
    <source>
        <dbReference type="ARBA" id="ARBA00022842"/>
    </source>
</evidence>
<dbReference type="EMBL" id="CAXHTA020000009">
    <property type="protein sequence ID" value="CAL5223694.1"/>
    <property type="molecule type" value="Genomic_DNA"/>
</dbReference>
<proteinExistence type="inferred from homology"/>
<dbReference type="InterPro" id="IPR014049">
    <property type="entry name" value="Glutathione_synthase_N_euk"/>
</dbReference>
<keyword evidence="5 9" id="KW-0479">Metal-binding</keyword>
<dbReference type="InterPro" id="IPR004887">
    <property type="entry name" value="GSH_synth_subst-bd"/>
</dbReference>
<dbReference type="Gene3D" id="3.40.50.1760">
    <property type="entry name" value="Glutathione synthase, substrate-binding domain superfamily, eukaryotic"/>
    <property type="match status" value="1"/>
</dbReference>
<evidence type="ECO:0000313" key="11">
    <source>
        <dbReference type="EMBL" id="CAL5223694.1"/>
    </source>
</evidence>
<dbReference type="SUPFAM" id="SSF52440">
    <property type="entry name" value="PreATP-grasp domain"/>
    <property type="match status" value="1"/>
</dbReference>
<evidence type="ECO:0000256" key="6">
    <source>
        <dbReference type="ARBA" id="ARBA00022741"/>
    </source>
</evidence>